<reference evidence="3" key="1">
    <citation type="journal article" date="2019" name="Int. J. Syst. Evol. Microbiol.">
        <title>The Global Catalogue of Microorganisms (GCM) 10K type strain sequencing project: providing services to taxonomists for standard genome sequencing and annotation.</title>
        <authorList>
            <consortium name="The Broad Institute Genomics Platform"/>
            <consortium name="The Broad Institute Genome Sequencing Center for Infectious Disease"/>
            <person name="Wu L."/>
            <person name="Ma J."/>
        </authorList>
    </citation>
    <scope>NUCLEOTIDE SEQUENCE [LARGE SCALE GENOMIC DNA]</scope>
    <source>
        <strain evidence="3">KCTC 42984</strain>
    </source>
</reference>
<evidence type="ECO:0000256" key="1">
    <source>
        <dbReference type="SAM" id="SignalP"/>
    </source>
</evidence>
<organism evidence="2 3">
    <name type="scientific">Novosphingobium bradum</name>
    <dbReference type="NCBI Taxonomy" id="1737444"/>
    <lineage>
        <taxon>Bacteria</taxon>
        <taxon>Pseudomonadati</taxon>
        <taxon>Pseudomonadota</taxon>
        <taxon>Alphaproteobacteria</taxon>
        <taxon>Sphingomonadales</taxon>
        <taxon>Sphingomonadaceae</taxon>
        <taxon>Novosphingobium</taxon>
    </lineage>
</organism>
<keyword evidence="1" id="KW-0732">Signal</keyword>
<name>A0ABV7IS15_9SPHN</name>
<keyword evidence="3" id="KW-1185">Reference proteome</keyword>
<protein>
    <submittedName>
        <fullName evidence="2">Uncharacterized protein</fullName>
    </submittedName>
</protein>
<evidence type="ECO:0000313" key="3">
    <source>
        <dbReference type="Proteomes" id="UP001595604"/>
    </source>
</evidence>
<evidence type="ECO:0000313" key="2">
    <source>
        <dbReference type="EMBL" id="MFC3174742.1"/>
    </source>
</evidence>
<feature type="chain" id="PRO_5046319945" evidence="1">
    <location>
        <begin position="25"/>
        <end position="88"/>
    </location>
</feature>
<proteinExistence type="predicted"/>
<gene>
    <name evidence="2" type="ORF">ACFOD9_10800</name>
</gene>
<feature type="signal peptide" evidence="1">
    <location>
        <begin position="1"/>
        <end position="24"/>
    </location>
</feature>
<comment type="caution">
    <text evidence="2">The sequence shown here is derived from an EMBL/GenBank/DDBJ whole genome shotgun (WGS) entry which is preliminary data.</text>
</comment>
<sequence length="88" mass="8798">MAKRLLLTLLALLGLAAQVAPVQARVCAGVASAVVLAAPEDGGAVALAGSPARPAAHAPARLVRPVRPLIKTAPGRAPVLVGIDRARE</sequence>
<dbReference type="Proteomes" id="UP001595604">
    <property type="component" value="Unassembled WGS sequence"/>
</dbReference>
<accession>A0ABV7IS15</accession>
<dbReference type="EMBL" id="JBHRTQ010000009">
    <property type="protein sequence ID" value="MFC3174742.1"/>
    <property type="molecule type" value="Genomic_DNA"/>
</dbReference>
<dbReference type="RefSeq" id="WP_379510125.1">
    <property type="nucleotide sequence ID" value="NZ_JBHRTQ010000009.1"/>
</dbReference>